<keyword evidence="1" id="KW-0812">Transmembrane</keyword>
<sequence>MKFTQRLSLRVRLTLIFLILASVTWLLSSFVAWKQTTDNVDELFDTQLMLFAKRLKYARSQRNQRGGSHGTDAK</sequence>
<evidence type="ECO:0000313" key="2">
    <source>
        <dbReference type="EMBL" id="SQD01518.1"/>
    </source>
</evidence>
<keyword evidence="2" id="KW-0808">Transferase</keyword>
<keyword evidence="2" id="KW-0418">Kinase</keyword>
<dbReference type="AlphaFoldDB" id="A0A2X3JAV4"/>
<dbReference type="FunFam" id="1.20.5.1040:FF:000001">
    <property type="entry name" value="Sensor histidine kinase QseC"/>
    <property type="match status" value="1"/>
</dbReference>
<evidence type="ECO:0000256" key="1">
    <source>
        <dbReference type="SAM" id="Phobius"/>
    </source>
</evidence>
<proteinExistence type="predicted"/>
<organism evidence="2 3">
    <name type="scientific">Escherichia coli</name>
    <dbReference type="NCBI Taxonomy" id="562"/>
    <lineage>
        <taxon>Bacteria</taxon>
        <taxon>Pseudomonadati</taxon>
        <taxon>Pseudomonadota</taxon>
        <taxon>Gammaproteobacteria</taxon>
        <taxon>Enterobacterales</taxon>
        <taxon>Enterobacteriaceae</taxon>
        <taxon>Escherichia</taxon>
    </lineage>
</organism>
<dbReference type="Gene3D" id="1.20.5.1040">
    <property type="entry name" value="Sensor protein qsec"/>
    <property type="match status" value="1"/>
</dbReference>
<protein>
    <submittedName>
        <fullName evidence="2">Two-component system sensor kinase</fullName>
        <ecNumber evidence="2">2.7.13.3</ecNumber>
    </submittedName>
</protein>
<keyword evidence="1" id="KW-0472">Membrane</keyword>
<reference evidence="2 3" key="1">
    <citation type="submission" date="2018-06" db="EMBL/GenBank/DDBJ databases">
        <authorList>
            <consortium name="Pathogen Informatics"/>
            <person name="Doyle S."/>
        </authorList>
    </citation>
    <scope>NUCLEOTIDE SEQUENCE [LARGE SCALE GENOMIC DNA]</scope>
    <source>
        <strain evidence="2 3">NCTC8009</strain>
    </source>
</reference>
<accession>A0A2X3JAV4</accession>
<dbReference type="EC" id="2.7.13.3" evidence="2"/>
<dbReference type="GO" id="GO:0004673">
    <property type="term" value="F:protein histidine kinase activity"/>
    <property type="evidence" value="ECO:0007669"/>
    <property type="project" value="UniProtKB-EC"/>
</dbReference>
<dbReference type="EMBL" id="UARW01000010">
    <property type="protein sequence ID" value="SQD01518.1"/>
    <property type="molecule type" value="Genomic_DNA"/>
</dbReference>
<evidence type="ECO:0000313" key="3">
    <source>
        <dbReference type="Proteomes" id="UP000250991"/>
    </source>
</evidence>
<name>A0A2X3JAV4_ECOLX</name>
<feature type="transmembrane region" description="Helical" evidence="1">
    <location>
        <begin position="12"/>
        <end position="33"/>
    </location>
</feature>
<gene>
    <name evidence="2" type="primary">qseC_4</name>
    <name evidence="2" type="ORF">NCTC8009_01949</name>
</gene>
<dbReference type="Proteomes" id="UP000250991">
    <property type="component" value="Unassembled WGS sequence"/>
</dbReference>
<keyword evidence="1" id="KW-1133">Transmembrane helix</keyword>